<organism evidence="7 8">
    <name type="scientific">Oricola cellulosilytica</name>
    <dbReference type="NCBI Taxonomy" id="1429082"/>
    <lineage>
        <taxon>Bacteria</taxon>
        <taxon>Pseudomonadati</taxon>
        <taxon>Pseudomonadota</taxon>
        <taxon>Alphaproteobacteria</taxon>
        <taxon>Hyphomicrobiales</taxon>
        <taxon>Ahrensiaceae</taxon>
        <taxon>Oricola</taxon>
    </lineage>
</organism>
<evidence type="ECO:0000313" key="7">
    <source>
        <dbReference type="EMBL" id="TCD13774.1"/>
    </source>
</evidence>
<keyword evidence="5" id="KW-0812">Transmembrane</keyword>
<dbReference type="AlphaFoldDB" id="A0A4R0PCG0"/>
<dbReference type="EMBL" id="SJST01000004">
    <property type="protein sequence ID" value="TCD13774.1"/>
    <property type="molecule type" value="Genomic_DNA"/>
</dbReference>
<dbReference type="InterPro" id="IPR017937">
    <property type="entry name" value="Thioredoxin_CS"/>
</dbReference>
<evidence type="ECO:0000313" key="8">
    <source>
        <dbReference type="Proteomes" id="UP000291301"/>
    </source>
</evidence>
<evidence type="ECO:0000256" key="1">
    <source>
        <dbReference type="ARBA" id="ARBA00004196"/>
    </source>
</evidence>
<dbReference type="GO" id="GO:0017004">
    <property type="term" value="P:cytochrome complex assembly"/>
    <property type="evidence" value="ECO:0007669"/>
    <property type="project" value="UniProtKB-KW"/>
</dbReference>
<evidence type="ECO:0000256" key="3">
    <source>
        <dbReference type="ARBA" id="ARBA00023157"/>
    </source>
</evidence>
<sequence>MKEQTPEKTHGQPRRFSAGAIAAVAIGLVAALGAAGIYVTGALSGNGTTSGSACAAAIAEGKALKPLMAGDVAAMAKRSQANDLSGLGFNDGSGTAMTLADTGATTRLVNLWATWCAPCREEMPALDRLQAEMGGEEFEVVAISVDGGSDAKPRKFFEEIGIEHLAFYHDPTIGVFNELKKESLAFGLPVTLLVDESNCVIANMNGPADWASPDAFRLIEAAIAKN</sequence>
<keyword evidence="2" id="KW-0201">Cytochrome c-type biogenesis</keyword>
<dbReference type="PROSITE" id="PS00194">
    <property type="entry name" value="THIOREDOXIN_1"/>
    <property type="match status" value="1"/>
</dbReference>
<dbReference type="PANTHER" id="PTHR42852">
    <property type="entry name" value="THIOL:DISULFIDE INTERCHANGE PROTEIN DSBE"/>
    <property type="match status" value="1"/>
</dbReference>
<dbReference type="GO" id="GO:0030313">
    <property type="term" value="C:cell envelope"/>
    <property type="evidence" value="ECO:0007669"/>
    <property type="project" value="UniProtKB-SubCell"/>
</dbReference>
<reference evidence="7 8" key="1">
    <citation type="journal article" date="2015" name="Antonie Van Leeuwenhoek">
        <title>Oricola cellulosilytica gen. nov., sp. nov., a cellulose-degrading bacterium of the family Phyllobacteriaceae isolated from surface seashore water, and emended descriptions of Mesorhizobium loti and Phyllobacterium myrsinacearum.</title>
        <authorList>
            <person name="Hameed A."/>
            <person name="Shahina M."/>
            <person name="Lai W.A."/>
            <person name="Lin S.Y."/>
            <person name="Young L.S."/>
            <person name="Liu Y.C."/>
            <person name="Hsu Y.H."/>
            <person name="Young C.C."/>
        </authorList>
    </citation>
    <scope>NUCLEOTIDE SEQUENCE [LARGE SCALE GENOMIC DNA]</scope>
    <source>
        <strain evidence="7 8">KCTC 52183</strain>
    </source>
</reference>
<dbReference type="PANTHER" id="PTHR42852:SF6">
    <property type="entry name" value="THIOL:DISULFIDE INTERCHANGE PROTEIN DSBE"/>
    <property type="match status" value="1"/>
</dbReference>
<dbReference type="PROSITE" id="PS51352">
    <property type="entry name" value="THIOREDOXIN_2"/>
    <property type="match status" value="1"/>
</dbReference>
<evidence type="ECO:0000259" key="6">
    <source>
        <dbReference type="PROSITE" id="PS51352"/>
    </source>
</evidence>
<gene>
    <name evidence="7" type="ORF">E0D97_11750</name>
</gene>
<feature type="domain" description="Thioredoxin" evidence="6">
    <location>
        <begin position="75"/>
        <end position="224"/>
    </location>
</feature>
<evidence type="ECO:0000256" key="5">
    <source>
        <dbReference type="SAM" id="Phobius"/>
    </source>
</evidence>
<accession>A0A4R0PCG0</accession>
<dbReference type="NCBIfam" id="NF047696">
    <property type="entry name" value="ThlDiSintTplARhiz"/>
    <property type="match status" value="1"/>
</dbReference>
<dbReference type="RefSeq" id="WP_131569100.1">
    <property type="nucleotide sequence ID" value="NZ_JAINFK010000003.1"/>
</dbReference>
<dbReference type="OrthoDB" id="9799347at2"/>
<feature type="transmembrane region" description="Helical" evidence="5">
    <location>
        <begin position="20"/>
        <end position="39"/>
    </location>
</feature>
<keyword evidence="3" id="KW-1015">Disulfide bond</keyword>
<dbReference type="InterPro" id="IPR036249">
    <property type="entry name" value="Thioredoxin-like_sf"/>
</dbReference>
<proteinExistence type="predicted"/>
<keyword evidence="5" id="KW-1133">Transmembrane helix</keyword>
<keyword evidence="4" id="KW-0676">Redox-active center</keyword>
<dbReference type="InterPro" id="IPR013766">
    <property type="entry name" value="Thioredoxin_domain"/>
</dbReference>
<comment type="caution">
    <text evidence="7">The sequence shown here is derived from an EMBL/GenBank/DDBJ whole genome shotgun (WGS) entry which is preliminary data.</text>
</comment>
<evidence type="ECO:0000256" key="2">
    <source>
        <dbReference type="ARBA" id="ARBA00022748"/>
    </source>
</evidence>
<keyword evidence="5" id="KW-0472">Membrane</keyword>
<comment type="subcellular location">
    <subcellularLocation>
        <location evidence="1">Cell envelope</location>
    </subcellularLocation>
</comment>
<dbReference type="Pfam" id="PF08534">
    <property type="entry name" value="Redoxin"/>
    <property type="match status" value="1"/>
</dbReference>
<dbReference type="SUPFAM" id="SSF52833">
    <property type="entry name" value="Thioredoxin-like"/>
    <property type="match status" value="1"/>
</dbReference>
<dbReference type="CDD" id="cd02966">
    <property type="entry name" value="TlpA_like_family"/>
    <property type="match status" value="1"/>
</dbReference>
<dbReference type="InterPro" id="IPR050553">
    <property type="entry name" value="Thioredoxin_ResA/DsbE_sf"/>
</dbReference>
<protein>
    <submittedName>
        <fullName evidence="7">TlpA family protein disulfide reductase</fullName>
    </submittedName>
</protein>
<dbReference type="Gene3D" id="3.40.30.10">
    <property type="entry name" value="Glutaredoxin"/>
    <property type="match status" value="1"/>
</dbReference>
<evidence type="ECO:0000256" key="4">
    <source>
        <dbReference type="ARBA" id="ARBA00023284"/>
    </source>
</evidence>
<dbReference type="Proteomes" id="UP000291301">
    <property type="component" value="Unassembled WGS sequence"/>
</dbReference>
<name>A0A4R0PCG0_9HYPH</name>
<keyword evidence="8" id="KW-1185">Reference proteome</keyword>
<dbReference type="InterPro" id="IPR013740">
    <property type="entry name" value="Redoxin"/>
</dbReference>
<dbReference type="GO" id="GO:0015036">
    <property type="term" value="F:disulfide oxidoreductase activity"/>
    <property type="evidence" value="ECO:0007669"/>
    <property type="project" value="UniProtKB-ARBA"/>
</dbReference>